<dbReference type="PANTHER" id="PTHR32552">
    <property type="entry name" value="FERRICHROME IRON RECEPTOR-RELATED"/>
    <property type="match status" value="1"/>
</dbReference>
<dbReference type="Gene3D" id="2.40.170.20">
    <property type="entry name" value="TonB-dependent receptor, beta-barrel domain"/>
    <property type="match status" value="1"/>
</dbReference>
<dbReference type="PANTHER" id="PTHR32552:SF82">
    <property type="entry name" value="FCUA PROTEIN"/>
    <property type="match status" value="1"/>
</dbReference>
<reference evidence="15" key="1">
    <citation type="submission" date="2019-09" db="EMBL/GenBank/DDBJ databases">
        <title>Whole genome sequence analysis of bacterial isolates in patients.</title>
        <authorList>
            <person name="Jeong K.C."/>
        </authorList>
    </citation>
    <scope>NUCLEOTIDE SEQUENCE</scope>
    <source>
        <strain evidence="15">KCJ3K105</strain>
    </source>
</reference>
<dbReference type="Pfam" id="PF00593">
    <property type="entry name" value="TonB_dep_Rec_b-barrel"/>
    <property type="match status" value="1"/>
</dbReference>
<name>A0A643J141_PSEAI</name>
<keyword evidence="6 11" id="KW-0798">TonB box</keyword>
<dbReference type="GO" id="GO:0009279">
    <property type="term" value="C:cell outer membrane"/>
    <property type="evidence" value="ECO:0007669"/>
    <property type="project" value="UniProtKB-SubCell"/>
</dbReference>
<dbReference type="InterPro" id="IPR036942">
    <property type="entry name" value="Beta-barrel_TonB_sf"/>
</dbReference>
<comment type="similarity">
    <text evidence="2 10 11">Belongs to the TonB-dependent receptor family.</text>
</comment>
<organism evidence="15">
    <name type="scientific">Pseudomonas aeruginosa</name>
    <dbReference type="NCBI Taxonomy" id="287"/>
    <lineage>
        <taxon>Bacteria</taxon>
        <taxon>Pseudomonadati</taxon>
        <taxon>Pseudomonadota</taxon>
        <taxon>Gammaproteobacteria</taxon>
        <taxon>Pseudomonadales</taxon>
        <taxon>Pseudomonadaceae</taxon>
        <taxon>Pseudomonas</taxon>
    </lineage>
</organism>
<proteinExistence type="inferred from homology"/>
<feature type="domain" description="TonB-dependent receptor-like beta-barrel" evidence="13">
    <location>
        <begin position="240"/>
        <end position="719"/>
    </location>
</feature>
<dbReference type="GO" id="GO:0038023">
    <property type="term" value="F:signaling receptor activity"/>
    <property type="evidence" value="ECO:0007669"/>
    <property type="project" value="InterPro"/>
</dbReference>
<dbReference type="Gene3D" id="2.170.130.10">
    <property type="entry name" value="TonB-dependent receptor, plug domain"/>
    <property type="match status" value="1"/>
</dbReference>
<dbReference type="SUPFAM" id="SSF56935">
    <property type="entry name" value="Porins"/>
    <property type="match status" value="1"/>
</dbReference>
<dbReference type="AlphaFoldDB" id="A0A643J141"/>
<keyword evidence="8 15" id="KW-0675">Receptor</keyword>
<dbReference type="RefSeq" id="WP_079385817.1">
    <property type="nucleotide sequence ID" value="NZ_JBNBSB010000008.1"/>
</dbReference>
<evidence type="ECO:0000256" key="10">
    <source>
        <dbReference type="PROSITE-ProRule" id="PRU01360"/>
    </source>
</evidence>
<evidence type="ECO:0000256" key="12">
    <source>
        <dbReference type="SAM" id="MobiDB-lite"/>
    </source>
</evidence>
<dbReference type="InterPro" id="IPR010105">
    <property type="entry name" value="TonB_sidphr_rcpt"/>
</dbReference>
<dbReference type="InterPro" id="IPR037066">
    <property type="entry name" value="Plug_dom_sf"/>
</dbReference>
<dbReference type="InterPro" id="IPR012910">
    <property type="entry name" value="Plug_dom"/>
</dbReference>
<dbReference type="EMBL" id="VZIV01000019">
    <property type="protein sequence ID" value="KAB0765040.1"/>
    <property type="molecule type" value="Genomic_DNA"/>
</dbReference>
<evidence type="ECO:0000259" key="14">
    <source>
        <dbReference type="Pfam" id="PF07715"/>
    </source>
</evidence>
<evidence type="ECO:0000256" key="8">
    <source>
        <dbReference type="ARBA" id="ARBA00023170"/>
    </source>
</evidence>
<dbReference type="CDD" id="cd01347">
    <property type="entry name" value="ligand_gated_channel"/>
    <property type="match status" value="1"/>
</dbReference>
<feature type="domain" description="TonB-dependent receptor plug" evidence="14">
    <location>
        <begin position="110"/>
        <end position="208"/>
    </location>
</feature>
<dbReference type="InterPro" id="IPR000531">
    <property type="entry name" value="Beta-barrel_TonB"/>
</dbReference>
<evidence type="ECO:0000256" key="4">
    <source>
        <dbReference type="ARBA" id="ARBA00022452"/>
    </source>
</evidence>
<dbReference type="NCBIfam" id="TIGR01783">
    <property type="entry name" value="TonB-siderophor"/>
    <property type="match status" value="1"/>
</dbReference>
<dbReference type="Pfam" id="PF07715">
    <property type="entry name" value="Plug"/>
    <property type="match status" value="1"/>
</dbReference>
<evidence type="ECO:0000256" key="2">
    <source>
        <dbReference type="ARBA" id="ARBA00009810"/>
    </source>
</evidence>
<keyword evidence="4 10" id="KW-1134">Transmembrane beta strand</keyword>
<gene>
    <name evidence="15" type="ORF">F7O97_11365</name>
</gene>
<sequence>MFAPSNQRDRIAQVAGHPSPNHSRITASTTPSPLSSAIQSACHALLAGSVLFSSLGHAETAPSSPRTEEALALPAETVTGGRPQDDTPLPYAGGQVAEGARLGALGNQSVMDTPFNVTSYTSELIDNRQARTIADVLTNDPSVRFTTSSGHAYENFRIRGFDVNQNDMALNGMYGLLPVGHTPVEMFERVELLKGPSALFSGMSPSGAVGGTINLVPKRATDDPLSRVTLGFQSDSQLGTKFDLGRRFGEDNAFGARINGSFSNGDTDLDGQSKKREFLSAAFDYRGDALKASLDTYYSKERFKGGTPAMFWLSSSDIPSAPDPDKNQFPAAWGIQESQAMVGRMEYAFNEHVTGFASVGVRNHDARGFINGTHVRNIDANGNSARSVTSAQRAYEDTLSSEAGLRFNFSTGSVGHEMVLQGSRLEIESGSASALSTFSTNIYHPTYHDLPDVPGHAPKTAENTLSSVALIDTLSFLDDALRVTMGARQQRVETTNFSPTSGNKTGSYDKTKTTPALGVVVKPWGPDISLYANYVEGLSKGDSVSRPTYAYDYTFAPYKTEQMEVGVKWNAGTFTNTVGLFQIKKPMLVMVNGNEPSDGGEKRVRGMEWNTFGELTSRLRLLGGAAYTQGVQTKTANGVYDGKTAVAAPRWQANLGVEWDPTWVPDLTLSGRVTSNSSQYLDSANTQRLPGWSVFDVGARYVTAIEEREVTLRLNVDNLFDRHYYSGAFSDTTPIATLGLGRTVMASLTVDL</sequence>
<keyword evidence="5 10" id="KW-0812">Transmembrane</keyword>
<accession>A0A643J141</accession>
<evidence type="ECO:0000313" key="15">
    <source>
        <dbReference type="EMBL" id="KAB0765040.1"/>
    </source>
</evidence>
<dbReference type="GO" id="GO:0015344">
    <property type="term" value="F:siderophore uptake transmembrane transporter activity"/>
    <property type="evidence" value="ECO:0007669"/>
    <property type="project" value="TreeGrafter"/>
</dbReference>
<keyword evidence="3 10" id="KW-0813">Transport</keyword>
<feature type="region of interest" description="Disordered" evidence="12">
    <location>
        <begin position="1"/>
        <end position="33"/>
    </location>
</feature>
<keyword evidence="7 10" id="KW-0472">Membrane</keyword>
<evidence type="ECO:0000256" key="6">
    <source>
        <dbReference type="ARBA" id="ARBA00023077"/>
    </source>
</evidence>
<protein>
    <submittedName>
        <fullName evidence="15">TonB-dependent siderophore receptor</fullName>
    </submittedName>
</protein>
<dbReference type="PROSITE" id="PS52016">
    <property type="entry name" value="TONB_DEPENDENT_REC_3"/>
    <property type="match status" value="1"/>
</dbReference>
<comment type="caution">
    <text evidence="15">The sequence shown here is derived from an EMBL/GenBank/DDBJ whole genome shotgun (WGS) entry which is preliminary data.</text>
</comment>
<evidence type="ECO:0000256" key="7">
    <source>
        <dbReference type="ARBA" id="ARBA00023136"/>
    </source>
</evidence>
<evidence type="ECO:0000256" key="5">
    <source>
        <dbReference type="ARBA" id="ARBA00022692"/>
    </source>
</evidence>
<dbReference type="GO" id="GO:0015891">
    <property type="term" value="P:siderophore transport"/>
    <property type="evidence" value="ECO:0007669"/>
    <property type="project" value="InterPro"/>
</dbReference>
<evidence type="ECO:0000256" key="9">
    <source>
        <dbReference type="ARBA" id="ARBA00023237"/>
    </source>
</evidence>
<evidence type="ECO:0000256" key="11">
    <source>
        <dbReference type="RuleBase" id="RU003357"/>
    </source>
</evidence>
<dbReference type="InterPro" id="IPR039426">
    <property type="entry name" value="TonB-dep_rcpt-like"/>
</dbReference>
<comment type="subcellular location">
    <subcellularLocation>
        <location evidence="1 10">Cell outer membrane</location>
        <topology evidence="1 10">Multi-pass membrane protein</topology>
    </subcellularLocation>
</comment>
<evidence type="ECO:0000259" key="13">
    <source>
        <dbReference type="Pfam" id="PF00593"/>
    </source>
</evidence>
<keyword evidence="9 10" id="KW-0998">Cell outer membrane</keyword>
<evidence type="ECO:0000256" key="3">
    <source>
        <dbReference type="ARBA" id="ARBA00022448"/>
    </source>
</evidence>
<evidence type="ECO:0000256" key="1">
    <source>
        <dbReference type="ARBA" id="ARBA00004571"/>
    </source>
</evidence>